<dbReference type="AlphaFoldDB" id="A0A537J0K6"/>
<evidence type="ECO:0008006" key="4">
    <source>
        <dbReference type="Google" id="ProtNLM"/>
    </source>
</evidence>
<sequence length="198" mass="21831">MALAGREWTLTEAARSLGEPQHRLIYLCEKGVVQPDLEDAKGRGSSRRFSARNLLEFAVALRLRELELPASLIGAVTYTLRAFERKVHDQLHTFRLPESLRGAGAPDLRVLISDGRLYLSLGTGKDSPTVYGGIELKRFASGKASIGDLQRALTPLPSPKRPRRHGRNGDGLRTQDGETHARVEISITSIAQELRLEG</sequence>
<proteinExistence type="predicted"/>
<organism evidence="2 3">
    <name type="scientific">Candidatus Segetimicrobium genomatis</name>
    <dbReference type="NCBI Taxonomy" id="2569760"/>
    <lineage>
        <taxon>Bacteria</taxon>
        <taxon>Bacillati</taxon>
        <taxon>Candidatus Sysuimicrobiota</taxon>
        <taxon>Candidatus Sysuimicrobiia</taxon>
        <taxon>Candidatus Sysuimicrobiales</taxon>
        <taxon>Candidatus Segetimicrobiaceae</taxon>
        <taxon>Candidatus Segetimicrobium</taxon>
    </lineage>
</organism>
<feature type="region of interest" description="Disordered" evidence="1">
    <location>
        <begin position="152"/>
        <end position="179"/>
    </location>
</feature>
<feature type="compositionally biased region" description="Basic and acidic residues" evidence="1">
    <location>
        <begin position="167"/>
        <end position="179"/>
    </location>
</feature>
<comment type="caution">
    <text evidence="2">The sequence shown here is derived from an EMBL/GenBank/DDBJ whole genome shotgun (WGS) entry which is preliminary data.</text>
</comment>
<dbReference type="EMBL" id="VBAO01000509">
    <property type="protein sequence ID" value="TMI76536.1"/>
    <property type="molecule type" value="Genomic_DNA"/>
</dbReference>
<evidence type="ECO:0000313" key="3">
    <source>
        <dbReference type="Proteomes" id="UP000320048"/>
    </source>
</evidence>
<name>A0A537J0K6_9BACT</name>
<evidence type="ECO:0000313" key="2">
    <source>
        <dbReference type="EMBL" id="TMI76536.1"/>
    </source>
</evidence>
<reference evidence="2 3" key="1">
    <citation type="journal article" date="2019" name="Nat. Microbiol.">
        <title>Mediterranean grassland soil C-N compound turnover is dependent on rainfall and depth, and is mediated by genomically divergent microorganisms.</title>
        <authorList>
            <person name="Diamond S."/>
            <person name="Andeer P.F."/>
            <person name="Li Z."/>
            <person name="Crits-Christoph A."/>
            <person name="Burstein D."/>
            <person name="Anantharaman K."/>
            <person name="Lane K.R."/>
            <person name="Thomas B.C."/>
            <person name="Pan C."/>
            <person name="Northen T.R."/>
            <person name="Banfield J.F."/>
        </authorList>
    </citation>
    <scope>NUCLEOTIDE SEQUENCE [LARGE SCALE GENOMIC DNA]</scope>
    <source>
        <strain evidence="2">NP_7</strain>
    </source>
</reference>
<evidence type="ECO:0000256" key="1">
    <source>
        <dbReference type="SAM" id="MobiDB-lite"/>
    </source>
</evidence>
<gene>
    <name evidence="2" type="ORF">E6H04_14965</name>
</gene>
<protein>
    <recommendedName>
        <fullName evidence="4">MerR family transcriptional regulator</fullName>
    </recommendedName>
</protein>
<dbReference type="Proteomes" id="UP000320048">
    <property type="component" value="Unassembled WGS sequence"/>
</dbReference>
<accession>A0A537J0K6</accession>